<dbReference type="InterPro" id="IPR008928">
    <property type="entry name" value="6-hairpin_glycosidase_sf"/>
</dbReference>
<evidence type="ECO:0000313" key="5">
    <source>
        <dbReference type="Proteomes" id="UP001596023"/>
    </source>
</evidence>
<dbReference type="InterPro" id="IPR016518">
    <property type="entry name" value="Alpha-L-fucosidase"/>
</dbReference>
<evidence type="ECO:0000313" key="4">
    <source>
        <dbReference type="EMBL" id="MFC4675164.1"/>
    </source>
</evidence>
<dbReference type="PIRSF" id="PIRSF007663">
    <property type="entry name" value="UCP007663"/>
    <property type="match status" value="1"/>
</dbReference>
<dbReference type="Gene3D" id="2.60.40.1180">
    <property type="entry name" value="Golgi alpha-mannosidase II"/>
    <property type="match status" value="1"/>
</dbReference>
<protein>
    <submittedName>
        <fullName evidence="4">Glycoside hydrolase N-terminal domain-containing protein</fullName>
    </submittedName>
</protein>
<dbReference type="PANTHER" id="PTHR31084">
    <property type="entry name" value="ALPHA-L-FUCOSIDASE 2"/>
    <property type="match status" value="1"/>
</dbReference>
<feature type="domain" description="Glycosyl hydrolase family 95 N-terminal" evidence="1">
    <location>
        <begin position="33"/>
        <end position="270"/>
    </location>
</feature>
<dbReference type="GO" id="GO:0016787">
    <property type="term" value="F:hydrolase activity"/>
    <property type="evidence" value="ECO:0007669"/>
    <property type="project" value="UniProtKB-KW"/>
</dbReference>
<dbReference type="SUPFAM" id="SSF48208">
    <property type="entry name" value="Six-hairpin glycosidases"/>
    <property type="match status" value="1"/>
</dbReference>
<dbReference type="Proteomes" id="UP001596023">
    <property type="component" value="Unassembled WGS sequence"/>
</dbReference>
<dbReference type="InterPro" id="IPR054363">
    <property type="entry name" value="GH95_cat"/>
</dbReference>
<dbReference type="Gene3D" id="1.50.10.10">
    <property type="match status" value="1"/>
</dbReference>
<keyword evidence="4" id="KW-0378">Hydrolase</keyword>
<feature type="domain" description="Alpha fucosidase A-like C-terminal" evidence="2">
    <location>
        <begin position="706"/>
        <end position="794"/>
    </location>
</feature>
<proteinExistence type="predicted"/>
<dbReference type="InterPro" id="IPR013780">
    <property type="entry name" value="Glyco_hydro_b"/>
</dbReference>
<keyword evidence="5" id="KW-1185">Reference proteome</keyword>
<evidence type="ECO:0000259" key="1">
    <source>
        <dbReference type="Pfam" id="PF14498"/>
    </source>
</evidence>
<dbReference type="InterPro" id="IPR049053">
    <property type="entry name" value="AFCA-like_C"/>
</dbReference>
<feature type="domain" description="Glycosyl hydrolase family 95 catalytic" evidence="3">
    <location>
        <begin position="289"/>
        <end position="704"/>
    </location>
</feature>
<organism evidence="4 5">
    <name type="scientific">Dysgonomonas termitidis</name>
    <dbReference type="NCBI Taxonomy" id="1516126"/>
    <lineage>
        <taxon>Bacteria</taxon>
        <taxon>Pseudomonadati</taxon>
        <taxon>Bacteroidota</taxon>
        <taxon>Bacteroidia</taxon>
        <taxon>Bacteroidales</taxon>
        <taxon>Dysgonomonadaceae</taxon>
        <taxon>Dysgonomonas</taxon>
    </lineage>
</organism>
<sequence>MRKTCSILLISIITILITNVQFVFSQNVPSSTLWYEQPADEWMKSLPLGNGRIGAMVFGGIETETIALNEVTMWSGQPDKFQERPLGKTMLNDIRQLFFEGKYAKGNRVVSEFMSGTPHSFGSHVPAGDLKLKFRYPAGTISGYKRELNLDNAINTVSYKIGNVQYTREYFCSNPDNALIIHLTASKSRSLSLDISLDMLRESVITDVDNGLEFSGKVSFPKQGPGGVNFKGKVAVSAKDGKVSAANSMINIEGATEVTLILDLRTDYNNKQYKEDCTGTVDKALSQTYNLLRNRHINDYSNLYKRVDLFLGRSEADKLPTDRRWERVKAGKEDVGLDALFFLYARYLLIAASRENSPLPANLQGIWNDNLACNMGWTNDYHLDINTQQNYWLSNIGNLHECNVPLFGYIKDLSVHGRKTAKNVYGARGWAANTVANVWGYTASGQGVNWGLFPLAGSWIASHLWAHYVYTLDDGFLRDEAYPILKSNAEFLLDYMVQDPESGYLMTGPGTSPENSFRYKGDELSVSLMPACDRQLAYEAFTSCIEASKILKTDDKFRDSLNMALKKFPPIMIGKNGAVQEWFEDLEEAQANHRHTTHLLALYPFSQISPVKTPDLANAARKTIEYRLAAPNWEDVEWSRANMICLYARLFDAKKAYESVVQLQREFTRENLLTISPEGIAGAPYDIFIFDGNEAGGAGIAEMLIQSHEGYIELLPALPQQWNTGYFRGLCVRGGGEVDLKWKEGRVRNIVIKATADNEFTFKVAKSHGDISFPKGADNVRIQRNTERNHNFITVSLKKGQSLEMNCK</sequence>
<dbReference type="RefSeq" id="WP_379998140.1">
    <property type="nucleotide sequence ID" value="NZ_JBHSGN010000093.1"/>
</dbReference>
<dbReference type="InterPro" id="IPR027414">
    <property type="entry name" value="GH95_N_dom"/>
</dbReference>
<dbReference type="Pfam" id="PF21307">
    <property type="entry name" value="Glyco_hydro_95_C"/>
    <property type="match status" value="1"/>
</dbReference>
<dbReference type="PANTHER" id="PTHR31084:SF0">
    <property type="entry name" value="ALPHA-L-FUCOSIDASE 2"/>
    <property type="match status" value="1"/>
</dbReference>
<dbReference type="Gene3D" id="2.70.98.50">
    <property type="entry name" value="putative glycoside hydrolase family protein from bacillus halodurans"/>
    <property type="match status" value="1"/>
</dbReference>
<gene>
    <name evidence="4" type="ORF">ACFO6W_15800</name>
</gene>
<dbReference type="InterPro" id="IPR012341">
    <property type="entry name" value="6hp_glycosidase-like_sf"/>
</dbReference>
<evidence type="ECO:0000259" key="3">
    <source>
        <dbReference type="Pfam" id="PF22124"/>
    </source>
</evidence>
<reference evidence="5" key="1">
    <citation type="journal article" date="2019" name="Int. J. Syst. Evol. Microbiol.">
        <title>The Global Catalogue of Microorganisms (GCM) 10K type strain sequencing project: providing services to taxonomists for standard genome sequencing and annotation.</title>
        <authorList>
            <consortium name="The Broad Institute Genomics Platform"/>
            <consortium name="The Broad Institute Genome Sequencing Center for Infectious Disease"/>
            <person name="Wu L."/>
            <person name="Ma J."/>
        </authorList>
    </citation>
    <scope>NUCLEOTIDE SEQUENCE [LARGE SCALE GENOMIC DNA]</scope>
    <source>
        <strain evidence="5">CCUG 66188</strain>
    </source>
</reference>
<dbReference type="EMBL" id="JBHSGN010000093">
    <property type="protein sequence ID" value="MFC4675164.1"/>
    <property type="molecule type" value="Genomic_DNA"/>
</dbReference>
<evidence type="ECO:0000259" key="2">
    <source>
        <dbReference type="Pfam" id="PF21307"/>
    </source>
</evidence>
<name>A0ABV9KZH1_9BACT</name>
<dbReference type="Pfam" id="PF14498">
    <property type="entry name" value="Glyco_hyd_65N_2"/>
    <property type="match status" value="1"/>
</dbReference>
<comment type="caution">
    <text evidence="4">The sequence shown here is derived from an EMBL/GenBank/DDBJ whole genome shotgun (WGS) entry which is preliminary data.</text>
</comment>
<dbReference type="Pfam" id="PF22124">
    <property type="entry name" value="Glyco_hydro_95_cat"/>
    <property type="match status" value="1"/>
</dbReference>
<accession>A0ABV9KZH1</accession>